<evidence type="ECO:0000256" key="1">
    <source>
        <dbReference type="ARBA" id="ARBA00022723"/>
    </source>
</evidence>
<gene>
    <name evidence="3" type="ORF">GCM10016234_23490</name>
</gene>
<dbReference type="EMBL" id="BMZQ01000002">
    <property type="protein sequence ID" value="GHD15954.1"/>
    <property type="molecule type" value="Genomic_DNA"/>
</dbReference>
<reference evidence="3" key="1">
    <citation type="journal article" date="2014" name="Int. J. Syst. Evol. Microbiol.">
        <title>Complete genome sequence of Corynebacterium casei LMG S-19264T (=DSM 44701T), isolated from a smear-ripened cheese.</title>
        <authorList>
            <consortium name="US DOE Joint Genome Institute (JGI-PGF)"/>
            <person name="Walter F."/>
            <person name="Albersmeier A."/>
            <person name="Kalinowski J."/>
            <person name="Ruckert C."/>
        </authorList>
    </citation>
    <scope>NUCLEOTIDE SEQUENCE</scope>
    <source>
        <strain evidence="3">KCTC 42249</strain>
    </source>
</reference>
<keyword evidence="1" id="KW-0479">Metal-binding</keyword>
<dbReference type="Proteomes" id="UP000630142">
    <property type="component" value="Unassembled WGS sequence"/>
</dbReference>
<reference evidence="3" key="2">
    <citation type="submission" date="2020-09" db="EMBL/GenBank/DDBJ databases">
        <authorList>
            <person name="Sun Q."/>
            <person name="Kim S."/>
        </authorList>
    </citation>
    <scope>NUCLEOTIDE SEQUENCE</scope>
    <source>
        <strain evidence="3">KCTC 42249</strain>
    </source>
</reference>
<keyword evidence="3" id="KW-0808">Transferase</keyword>
<evidence type="ECO:0000313" key="4">
    <source>
        <dbReference type="Proteomes" id="UP000630142"/>
    </source>
</evidence>
<feature type="domain" description="VOC" evidence="2">
    <location>
        <begin position="4"/>
        <end position="122"/>
    </location>
</feature>
<accession>A0A8J3DZ60</accession>
<keyword evidence="4" id="KW-1185">Reference proteome</keyword>
<organism evidence="3 4">
    <name type="scientific">Tianweitania populi</name>
    <dbReference type="NCBI Taxonomy" id="1607949"/>
    <lineage>
        <taxon>Bacteria</taxon>
        <taxon>Pseudomonadati</taxon>
        <taxon>Pseudomonadota</taxon>
        <taxon>Alphaproteobacteria</taxon>
        <taxon>Hyphomicrobiales</taxon>
        <taxon>Phyllobacteriaceae</taxon>
        <taxon>Tianweitania</taxon>
    </lineage>
</organism>
<dbReference type="InterPro" id="IPR051332">
    <property type="entry name" value="Fosfomycin_Res_Enzymes"/>
</dbReference>
<dbReference type="AlphaFoldDB" id="A0A8J3DZ60"/>
<dbReference type="InterPro" id="IPR037523">
    <property type="entry name" value="VOC_core"/>
</dbReference>
<dbReference type="PROSITE" id="PS51819">
    <property type="entry name" value="VOC"/>
    <property type="match status" value="1"/>
</dbReference>
<dbReference type="NCBIfam" id="NF000222">
    <property type="entry name" value="FosX"/>
    <property type="match status" value="1"/>
</dbReference>
<proteinExistence type="predicted"/>
<dbReference type="InterPro" id="IPR029068">
    <property type="entry name" value="Glyas_Bleomycin-R_OHBP_Dase"/>
</dbReference>
<dbReference type="InterPro" id="IPR037434">
    <property type="entry name" value="FosX"/>
</dbReference>
<sequence length="139" mass="16071">MIQGLSHMTFIARDLERMTTILTEVLDAREIYASGDDTFSVSREKFFLIGDLWIAIMEGEPLPTRTYNHIAFKIDDADFDLYAQRVKQLGLDIRPPRPRVEGEGRSLYFYDMDNHMFELHTGTLSERLAHYKRPAEAAA</sequence>
<dbReference type="CDD" id="cd08364">
    <property type="entry name" value="FosX"/>
    <property type="match status" value="1"/>
</dbReference>
<dbReference type="Pfam" id="PF00903">
    <property type="entry name" value="Glyoxalase"/>
    <property type="match status" value="1"/>
</dbReference>
<name>A0A8J3DZ60_9HYPH</name>
<dbReference type="PANTHER" id="PTHR36113">
    <property type="entry name" value="LYASE, PUTATIVE-RELATED-RELATED"/>
    <property type="match status" value="1"/>
</dbReference>
<protein>
    <submittedName>
        <fullName evidence="3">FosX/FosE/FosI family fosfomycin resistance thiol transferase</fullName>
    </submittedName>
</protein>
<dbReference type="GO" id="GO:0016740">
    <property type="term" value="F:transferase activity"/>
    <property type="evidence" value="ECO:0007669"/>
    <property type="project" value="UniProtKB-KW"/>
</dbReference>
<dbReference type="InterPro" id="IPR004360">
    <property type="entry name" value="Glyas_Fos-R_dOase_dom"/>
</dbReference>
<comment type="caution">
    <text evidence="3">The sequence shown here is derived from an EMBL/GenBank/DDBJ whole genome shotgun (WGS) entry which is preliminary data.</text>
</comment>
<dbReference type="Gene3D" id="3.10.180.10">
    <property type="entry name" value="2,3-Dihydroxybiphenyl 1,2-Dioxygenase, domain 1"/>
    <property type="match status" value="1"/>
</dbReference>
<dbReference type="RefSeq" id="WP_189504042.1">
    <property type="nucleotide sequence ID" value="NZ_BMZQ01000002.1"/>
</dbReference>
<dbReference type="PANTHER" id="PTHR36113:SF6">
    <property type="entry name" value="FOSFOMYCIN RESISTANCE PROTEIN FOSX"/>
    <property type="match status" value="1"/>
</dbReference>
<dbReference type="SUPFAM" id="SSF54593">
    <property type="entry name" value="Glyoxalase/Bleomycin resistance protein/Dihydroxybiphenyl dioxygenase"/>
    <property type="match status" value="1"/>
</dbReference>
<dbReference type="GO" id="GO:0046872">
    <property type="term" value="F:metal ion binding"/>
    <property type="evidence" value="ECO:0007669"/>
    <property type="project" value="UniProtKB-KW"/>
</dbReference>
<evidence type="ECO:0000313" key="3">
    <source>
        <dbReference type="EMBL" id="GHD15954.1"/>
    </source>
</evidence>
<evidence type="ECO:0000259" key="2">
    <source>
        <dbReference type="PROSITE" id="PS51819"/>
    </source>
</evidence>